<protein>
    <submittedName>
        <fullName evidence="2">Uncharacterized protein</fullName>
    </submittedName>
</protein>
<evidence type="ECO:0000256" key="1">
    <source>
        <dbReference type="SAM" id="MobiDB-lite"/>
    </source>
</evidence>
<gene>
    <name evidence="2" type="ORF">EYF80_046700</name>
</gene>
<organism evidence="2 3">
    <name type="scientific">Liparis tanakae</name>
    <name type="common">Tanaka's snailfish</name>
    <dbReference type="NCBI Taxonomy" id="230148"/>
    <lineage>
        <taxon>Eukaryota</taxon>
        <taxon>Metazoa</taxon>
        <taxon>Chordata</taxon>
        <taxon>Craniata</taxon>
        <taxon>Vertebrata</taxon>
        <taxon>Euteleostomi</taxon>
        <taxon>Actinopterygii</taxon>
        <taxon>Neopterygii</taxon>
        <taxon>Teleostei</taxon>
        <taxon>Neoteleostei</taxon>
        <taxon>Acanthomorphata</taxon>
        <taxon>Eupercaria</taxon>
        <taxon>Perciformes</taxon>
        <taxon>Cottioidei</taxon>
        <taxon>Cottales</taxon>
        <taxon>Liparidae</taxon>
        <taxon>Liparis</taxon>
    </lineage>
</organism>
<dbReference type="Proteomes" id="UP000314294">
    <property type="component" value="Unassembled WGS sequence"/>
</dbReference>
<dbReference type="AlphaFoldDB" id="A0A4Z2FPG2"/>
<reference evidence="2 3" key="1">
    <citation type="submission" date="2019-03" db="EMBL/GenBank/DDBJ databases">
        <title>First draft genome of Liparis tanakae, snailfish: a comprehensive survey of snailfish specific genes.</title>
        <authorList>
            <person name="Kim W."/>
            <person name="Song I."/>
            <person name="Jeong J.-H."/>
            <person name="Kim D."/>
            <person name="Kim S."/>
            <person name="Ryu S."/>
            <person name="Song J.Y."/>
            <person name="Lee S.K."/>
        </authorList>
    </citation>
    <scope>NUCLEOTIDE SEQUENCE [LARGE SCALE GENOMIC DNA]</scope>
    <source>
        <tissue evidence="2">Muscle</tissue>
    </source>
</reference>
<feature type="region of interest" description="Disordered" evidence="1">
    <location>
        <begin position="37"/>
        <end position="68"/>
    </location>
</feature>
<comment type="caution">
    <text evidence="2">The sequence shown here is derived from an EMBL/GenBank/DDBJ whole genome shotgun (WGS) entry which is preliminary data.</text>
</comment>
<sequence>MCSNLNVMDAIVAVAAASENAGVRTAVKTATSCFQNRARGEASKRTSGENRRVDGGTGADRRALIHMA</sequence>
<keyword evidence="3" id="KW-1185">Reference proteome</keyword>
<name>A0A4Z2FPG2_9TELE</name>
<evidence type="ECO:0000313" key="3">
    <source>
        <dbReference type="Proteomes" id="UP000314294"/>
    </source>
</evidence>
<evidence type="ECO:0000313" key="2">
    <source>
        <dbReference type="EMBL" id="TNN43116.1"/>
    </source>
</evidence>
<proteinExistence type="predicted"/>
<dbReference type="EMBL" id="SRLO01000989">
    <property type="protein sequence ID" value="TNN43116.1"/>
    <property type="molecule type" value="Genomic_DNA"/>
</dbReference>
<accession>A0A4Z2FPG2</accession>
<feature type="compositionally biased region" description="Basic and acidic residues" evidence="1">
    <location>
        <begin position="38"/>
        <end position="68"/>
    </location>
</feature>